<keyword evidence="1" id="KW-0732">Signal</keyword>
<organism evidence="2 3">
    <name type="scientific">Agarivorans gilvus</name>
    <dbReference type="NCBI Taxonomy" id="680279"/>
    <lineage>
        <taxon>Bacteria</taxon>
        <taxon>Pseudomonadati</taxon>
        <taxon>Pseudomonadota</taxon>
        <taxon>Gammaproteobacteria</taxon>
        <taxon>Alteromonadales</taxon>
        <taxon>Alteromonadaceae</taxon>
        <taxon>Agarivorans</taxon>
    </lineage>
</organism>
<dbReference type="Proteomes" id="UP000651977">
    <property type="component" value="Unassembled WGS sequence"/>
</dbReference>
<dbReference type="RefSeq" id="WP_055733964.1">
    <property type="nucleotide sequence ID" value="NZ_BMDY01000049.1"/>
</dbReference>
<evidence type="ECO:0000313" key="2">
    <source>
        <dbReference type="EMBL" id="GGB21946.1"/>
    </source>
</evidence>
<reference evidence="3" key="1">
    <citation type="journal article" date="2019" name="Int. J. Syst. Evol. Microbiol.">
        <title>The Global Catalogue of Microorganisms (GCM) 10K type strain sequencing project: providing services to taxonomists for standard genome sequencing and annotation.</title>
        <authorList>
            <consortium name="The Broad Institute Genomics Platform"/>
            <consortium name="The Broad Institute Genome Sequencing Center for Infectious Disease"/>
            <person name="Wu L."/>
            <person name="Ma J."/>
        </authorList>
    </citation>
    <scope>NUCLEOTIDE SEQUENCE [LARGE SCALE GENOMIC DNA]</scope>
    <source>
        <strain evidence="3">CGMCC 1.10131</strain>
    </source>
</reference>
<feature type="signal peptide" evidence="1">
    <location>
        <begin position="1"/>
        <end position="18"/>
    </location>
</feature>
<feature type="chain" id="PRO_5046376700" description="DUF3828 domain-containing protein" evidence="1">
    <location>
        <begin position="19"/>
        <end position="152"/>
    </location>
</feature>
<name>A0ABQ1I7N6_9ALTE</name>
<gene>
    <name evidence="2" type="ORF">GCM10007414_39190</name>
</gene>
<keyword evidence="3" id="KW-1185">Reference proteome</keyword>
<evidence type="ECO:0008006" key="4">
    <source>
        <dbReference type="Google" id="ProtNLM"/>
    </source>
</evidence>
<protein>
    <recommendedName>
        <fullName evidence="4">DUF3828 domain-containing protein</fullName>
    </recommendedName>
</protein>
<accession>A0ABQ1I7N6</accession>
<comment type="caution">
    <text evidence="2">The sequence shown here is derived from an EMBL/GenBank/DDBJ whole genome shotgun (WGS) entry which is preliminary data.</text>
</comment>
<evidence type="ECO:0000256" key="1">
    <source>
        <dbReference type="SAM" id="SignalP"/>
    </source>
</evidence>
<dbReference type="EMBL" id="BMDY01000049">
    <property type="protein sequence ID" value="GGB21946.1"/>
    <property type="molecule type" value="Genomic_DNA"/>
</dbReference>
<evidence type="ECO:0000313" key="3">
    <source>
        <dbReference type="Proteomes" id="UP000651977"/>
    </source>
</evidence>
<proteinExistence type="predicted"/>
<sequence>MKKLLIILGLVSSFSAHTGELQQAFESLLGSKGNQALVSENAQKIIAEAEKYPDEQVMQDIVSFPNGLKLNEQPYLEKITGDKGCLVVMGNLDRPPYEIADYSVQYAKQGENWIVDDFRLHYYFEGEPRFLTEAICDPEKVNEAWANSLDGE</sequence>